<sequence>MSKELNKFKRTKALNDVQQGKRVNNNSNAGRDNNNNQRNNKRFNRKKREEEDEDHPYNKYMANDEEDDDDVQLDGYKLPRRFDDEEIEEEEAFDDDDEELLLSSKPSKNNKSKGKKQPTYKTDFEDEEGDDFIDLDELLDDVSDKSSVSSSSSSTTKKTKKQVAAPTPVVAPVKQQPVKQQQPVVSKPVASKQQPLVKQQPAVVSKKSKPIVESESEEEEEQEEEEYNSDEFNSSDDDDTSGEEMDSEEEESLMALIKDLENDSGENMDDQDDEEEEEEDQDDAEPLFEEQDFDDGLEEQEEDEEDEEDQEDEDEDELDLGEDEDDEDEDQEQDSDEESEGSEARQALLSIINNQLKKKDIKNQKLPDMTETFGNESLFNVPSSSNAEGDDGLINLDDLLSFMPEGFDMVKSEIDEFKDKEAISTPMSKFHSEKIQRKITLEQAQKILSQWAPYIKEQRDKPQVFQKDIRLSNTTSSVASNFASTNLNDQINATIAESGAYKAKDQDVKDVDPVEERRRLKEIIKLRSMMYYQEVKDKRKKKIKSKKYHKILKKQKEKDLLKKEQELMAIDPEYAKHKQAMAEENRIRERMTLRHKNQSKFMKNVMKGGLNKELRQSINEQKDLSQDLMNRINNFQDEEESDDDDDSDNDAAQSNKFKKSSADDSDQEDLENVNEKELNDKERIQLKLKKLGRPTDLPDKGINAMKFMQKSLEKDLDKAIKNRESFDDYDQGELDEAERIAQESNRIILHKQVASNKSGSTKLMASGTLVDKVGFSSGHKVKVDSITIGGDDKVVEKKKAAPKTQKQEQQQQNVDDDDDPDNPWLEVGKSKKKNSKKEKKKATNEFMLSLNNLNSKSTKSTATGSKVESTTKSTAPATTTTATTTQESNKKRKQQDQESSNKKSKVNGMSLITSDKQKDLLLQAFANDNIEDEFMQEKQQLLEEEVPEEKSNFLPGWGSWAGEGVEERKVNHEAIARRRQKKLQQVAQKRVDHSNSRVIINEQAPVEGVAKYVLSRLPQHYANKEQYESTISLALGKDWNSRTAFQKLIQPKVSVKPGTYINPVSSKDKEQFILKKKQENSKNQKKTLK</sequence>
<comment type="subcellular location">
    <subcellularLocation>
        <location evidence="1">Nucleus</location>
        <location evidence="1">Nucleolus</location>
    </subcellularLocation>
</comment>
<gene>
    <name evidence="5" type="ORF">CYY_002516</name>
</gene>
<feature type="region of interest" description="Disordered" evidence="4">
    <location>
        <begin position="1"/>
        <end position="350"/>
    </location>
</feature>
<dbReference type="PANTHER" id="PTHR14150">
    <property type="entry name" value="U3 SMALL NUCLEOLAR RNA-ASSOCIATED PROTEIN 14"/>
    <property type="match status" value="1"/>
</dbReference>
<dbReference type="PANTHER" id="PTHR14150:SF12">
    <property type="entry name" value="U3 SMALL NUCLEOLAR RNA-ASSOCIATED PROTEIN 14 HOMOLOG A"/>
    <property type="match status" value="1"/>
</dbReference>
<proteinExistence type="predicted"/>
<feature type="compositionally biased region" description="Acidic residues" evidence="4">
    <location>
        <begin position="214"/>
        <end position="252"/>
    </location>
</feature>
<feature type="compositionally biased region" description="Acidic residues" evidence="4">
    <location>
        <begin position="84"/>
        <end position="100"/>
    </location>
</feature>
<evidence type="ECO:0000313" key="5">
    <source>
        <dbReference type="EMBL" id="KAF2076163.1"/>
    </source>
</evidence>
<feature type="compositionally biased region" description="Acidic residues" evidence="4">
    <location>
        <begin position="636"/>
        <end position="649"/>
    </location>
</feature>
<dbReference type="AlphaFoldDB" id="A0A8J4PXY4"/>
<evidence type="ECO:0000256" key="4">
    <source>
        <dbReference type="SAM" id="MobiDB-lite"/>
    </source>
</evidence>
<dbReference type="Proteomes" id="UP000695562">
    <property type="component" value="Unassembled WGS sequence"/>
</dbReference>
<keyword evidence="2" id="KW-0597">Phosphoprotein</keyword>
<evidence type="ECO:0008006" key="7">
    <source>
        <dbReference type="Google" id="ProtNLM"/>
    </source>
</evidence>
<feature type="region of interest" description="Disordered" evidence="4">
    <location>
        <begin position="788"/>
        <end position="909"/>
    </location>
</feature>
<feature type="compositionally biased region" description="Acidic residues" evidence="4">
    <location>
        <begin position="63"/>
        <end position="72"/>
    </location>
</feature>
<dbReference type="GO" id="GO:0006364">
    <property type="term" value="P:rRNA processing"/>
    <property type="evidence" value="ECO:0007669"/>
    <property type="project" value="InterPro"/>
</dbReference>
<evidence type="ECO:0000313" key="6">
    <source>
        <dbReference type="Proteomes" id="UP000695562"/>
    </source>
</evidence>
<feature type="compositionally biased region" description="Basic and acidic residues" evidence="4">
    <location>
        <begin position="790"/>
        <end position="799"/>
    </location>
</feature>
<feature type="compositionally biased region" description="Acidic residues" evidence="4">
    <location>
        <begin position="663"/>
        <end position="672"/>
    </location>
</feature>
<feature type="compositionally biased region" description="Low complexity" evidence="4">
    <location>
        <begin position="22"/>
        <end position="38"/>
    </location>
</feature>
<evidence type="ECO:0000256" key="2">
    <source>
        <dbReference type="ARBA" id="ARBA00022553"/>
    </source>
</evidence>
<feature type="compositionally biased region" description="Basic residues" evidence="4">
    <location>
        <begin position="108"/>
        <end position="118"/>
    </location>
</feature>
<feature type="region of interest" description="Disordered" evidence="4">
    <location>
        <begin position="634"/>
        <end position="687"/>
    </location>
</feature>
<accession>A0A8J4PXY4</accession>
<comment type="caution">
    <text evidence="5">The sequence shown here is derived from an EMBL/GenBank/DDBJ whole genome shotgun (WGS) entry which is preliminary data.</text>
</comment>
<feature type="compositionally biased region" description="Acidic residues" evidence="4">
    <location>
        <begin position="124"/>
        <end position="141"/>
    </location>
</feature>
<feature type="compositionally biased region" description="Basic and acidic residues" evidence="4">
    <location>
        <begin position="673"/>
        <end position="685"/>
    </location>
</feature>
<reference evidence="5" key="1">
    <citation type="submission" date="2020-01" db="EMBL/GenBank/DDBJ databases">
        <title>Development of genomics and gene disruption for Polysphondylium violaceum indicates a role for the polyketide synthase stlB in stalk morphogenesis.</title>
        <authorList>
            <person name="Narita B."/>
            <person name="Kawabe Y."/>
            <person name="Kin K."/>
            <person name="Saito T."/>
            <person name="Gibbs R."/>
            <person name="Kuspa A."/>
            <person name="Muzny D."/>
            <person name="Queller D."/>
            <person name="Richards S."/>
            <person name="Strassman J."/>
            <person name="Sucgang R."/>
            <person name="Worley K."/>
            <person name="Schaap P."/>
        </authorList>
    </citation>
    <scope>NUCLEOTIDE SEQUENCE</scope>
    <source>
        <strain evidence="5">QSvi11</strain>
    </source>
</reference>
<protein>
    <recommendedName>
        <fullName evidence="7">U3 snoRNP protein</fullName>
    </recommendedName>
</protein>
<organism evidence="5 6">
    <name type="scientific">Polysphondylium violaceum</name>
    <dbReference type="NCBI Taxonomy" id="133409"/>
    <lineage>
        <taxon>Eukaryota</taxon>
        <taxon>Amoebozoa</taxon>
        <taxon>Evosea</taxon>
        <taxon>Eumycetozoa</taxon>
        <taxon>Dictyostelia</taxon>
        <taxon>Dictyosteliales</taxon>
        <taxon>Dictyosteliaceae</taxon>
        <taxon>Polysphondylium</taxon>
    </lineage>
</organism>
<feature type="compositionally biased region" description="Low complexity" evidence="4">
    <location>
        <begin position="145"/>
        <end position="190"/>
    </location>
</feature>
<dbReference type="GO" id="GO:0032040">
    <property type="term" value="C:small-subunit processome"/>
    <property type="evidence" value="ECO:0007669"/>
    <property type="project" value="InterPro"/>
</dbReference>
<feature type="compositionally biased region" description="Basic residues" evidence="4">
    <location>
        <begin position="830"/>
        <end position="840"/>
    </location>
</feature>
<feature type="compositionally biased region" description="Acidic residues" evidence="4">
    <location>
        <begin position="262"/>
        <end position="341"/>
    </location>
</feature>
<keyword evidence="6" id="KW-1185">Reference proteome</keyword>
<keyword evidence="3" id="KW-0539">Nucleus</keyword>
<evidence type="ECO:0000256" key="1">
    <source>
        <dbReference type="ARBA" id="ARBA00004604"/>
    </source>
</evidence>
<name>A0A8J4PXY4_9MYCE</name>
<dbReference type="InterPro" id="IPR006709">
    <property type="entry name" value="SSU_processome_Utp14"/>
</dbReference>
<evidence type="ECO:0000256" key="3">
    <source>
        <dbReference type="ARBA" id="ARBA00023242"/>
    </source>
</evidence>
<dbReference type="OrthoDB" id="277439at2759"/>
<feature type="compositionally biased region" description="Low complexity" evidence="4">
    <location>
        <begin position="848"/>
        <end position="885"/>
    </location>
</feature>
<dbReference type="Pfam" id="PF04615">
    <property type="entry name" value="Utp14"/>
    <property type="match status" value="1"/>
</dbReference>
<dbReference type="EMBL" id="AJWJ01000070">
    <property type="protein sequence ID" value="KAF2076163.1"/>
    <property type="molecule type" value="Genomic_DNA"/>
</dbReference>
<feature type="compositionally biased region" description="Low complexity" evidence="4">
    <location>
        <begin position="802"/>
        <end position="813"/>
    </location>
</feature>